<dbReference type="Gene3D" id="3.40.228.10">
    <property type="entry name" value="Dimethylsulfoxide Reductase, domain 2"/>
    <property type="match status" value="1"/>
</dbReference>
<gene>
    <name evidence="3" type="primary">ttrB</name>
    <name evidence="3" type="ORF">Pla8534_59520</name>
</gene>
<dbReference type="InterPro" id="IPR030948">
    <property type="entry name" value="TAT_var_transloc_signal_dom"/>
</dbReference>
<feature type="domain" description="4Fe-4S ferredoxin-type" evidence="2">
    <location>
        <begin position="855"/>
        <end position="886"/>
    </location>
</feature>
<dbReference type="CDD" id="cd02784">
    <property type="entry name" value="MopB_CT_PHLH"/>
    <property type="match status" value="1"/>
</dbReference>
<protein>
    <submittedName>
        <fullName evidence="3">Tetrathionate reductase subunit B</fullName>
    </submittedName>
</protein>
<proteinExistence type="predicted"/>
<evidence type="ECO:0000259" key="2">
    <source>
        <dbReference type="PROSITE" id="PS51379"/>
    </source>
</evidence>
<dbReference type="SUPFAM" id="SSF54862">
    <property type="entry name" value="4Fe-4S ferredoxins"/>
    <property type="match status" value="1"/>
</dbReference>
<keyword evidence="4" id="KW-1185">Reference proteome</keyword>
<accession>A0A518E1Y6</accession>
<reference evidence="3 4" key="1">
    <citation type="submission" date="2019-02" db="EMBL/GenBank/DDBJ databases">
        <title>Deep-cultivation of Planctomycetes and their phenomic and genomic characterization uncovers novel biology.</title>
        <authorList>
            <person name="Wiegand S."/>
            <person name="Jogler M."/>
            <person name="Boedeker C."/>
            <person name="Pinto D."/>
            <person name="Vollmers J."/>
            <person name="Rivas-Marin E."/>
            <person name="Kohn T."/>
            <person name="Peeters S.H."/>
            <person name="Heuer A."/>
            <person name="Rast P."/>
            <person name="Oberbeckmann S."/>
            <person name="Bunk B."/>
            <person name="Jeske O."/>
            <person name="Meyerdierks A."/>
            <person name="Storesund J.E."/>
            <person name="Kallscheuer N."/>
            <person name="Luecker S."/>
            <person name="Lage O.M."/>
            <person name="Pohl T."/>
            <person name="Merkel B.J."/>
            <person name="Hornburger P."/>
            <person name="Mueller R.-W."/>
            <person name="Bruemmer F."/>
            <person name="Labrenz M."/>
            <person name="Spormann A.M."/>
            <person name="Op den Camp H."/>
            <person name="Overmann J."/>
            <person name="Amann R."/>
            <person name="Jetten M.S.M."/>
            <person name="Mascher T."/>
            <person name="Medema M.H."/>
            <person name="Devos D.P."/>
            <person name="Kaster A.-K."/>
            <person name="Ovreas L."/>
            <person name="Rohde M."/>
            <person name="Galperin M.Y."/>
            <person name="Jogler C."/>
        </authorList>
    </citation>
    <scope>NUCLEOTIDE SEQUENCE [LARGE SCALE GENOMIC DNA]</scope>
    <source>
        <strain evidence="3 4">Pla85_3_4</strain>
    </source>
</reference>
<dbReference type="InterPro" id="IPR017896">
    <property type="entry name" value="4Fe4S_Fe-S-bd"/>
</dbReference>
<dbReference type="Pfam" id="PF12838">
    <property type="entry name" value="Fer4_7"/>
    <property type="match status" value="1"/>
</dbReference>
<dbReference type="SUPFAM" id="SSF50692">
    <property type="entry name" value="ADC-like"/>
    <property type="match status" value="1"/>
</dbReference>
<dbReference type="CDD" id="cd10551">
    <property type="entry name" value="PsrB"/>
    <property type="match status" value="1"/>
</dbReference>
<sequence length="1040" mass="114156">MPRKDASALQALRDRMSSQPGRSYWRSLEELAGSDDFQQYLRENFPPSPPPLDGTSRREFLSLIGASLALAGLTGCSRQPPEKIVPYVRQPELIVPGKSLYFATAMTQGGVATGLLVESQMGRPTKIEGNPRHPSVPAIYWKGDDQTAPGVSDTFAQASLLTLYDPDRSQTVINAGEISTWDAFLTALRPALESQQSSGGKGLQILSETISSPTLLAQKEALLELFPEAKWRQYEPVNRDQEQAGAMLAFGSDAAVHYDLEPADVILALDADFLITGPDHLRHAQAFARRRDVNTESVASTTMNRLYALESTPTLTGAKADHRLPLLPEQIEQFTLALAERLGVKLPELASPPNAGALPETAQKWLEAIAADLQNGQRPAGRASLILAGPSVSPQSHALIHAMNAQLGNVGKTVRYTEPLLPNAAPQQESLRELVADLQAGQVKLLCILGGNPVYSSPADLDFAAAMEQAPFRVRLGVYEDETSVRCHWHLPEAHFLETWSDARGADGTASIVQPLIAPLYRGRSVHELLGTLTEQPGRSSYDHVKAYWKSQFEENPGLGISFEDFWQTALHEGVIPDTALPEKTVALDLAAHYQEAAGTGQGSENTDGRANQVTVVFRPDPTVYDGRYANNGWLQECPKPFSKLTWDNAAYLSPAMAERLQLKSRDLVELSHDGKKLKAPVWVLPGHPDHSVTLHWGYGRSRAGRVGNGAGFNAYALQNSLSPWRQAGVTIRATGEQFPLSATQHHHLMEGRDIVRTGELEELHHDPDHLPFMHVHEHPEATSLFPADAHSYDDEKYKWAMTIDLNGCTGCNACVVACQAENNIPVVGKDQVARGREMHWIRVDSYYEGEPENPRTVHQPVPCMHCENAPCELVCPVGATVHSDEGLNDMVYNRCVGTRYCSNNCPYKVRRFNFLQYADLETPSLKLLNNPEVTVRNRGVMEKCTYCVQRISSSRISAEKLGRSIFDGELATACQAACPAQAITFGNLNDKSSRVTKKTESPLNYALLGELNTRPRTTYLAALRNPNPALVSDVQKAAP</sequence>
<dbReference type="PANTHER" id="PTHR42783:SF3">
    <property type="entry name" value="GLUTAMATE SYNTHASE [NADPH] SMALL CHAIN-RELATED"/>
    <property type="match status" value="1"/>
</dbReference>
<dbReference type="Gene3D" id="3.30.70.20">
    <property type="match status" value="2"/>
</dbReference>
<dbReference type="Gene3D" id="2.40.40.20">
    <property type="match status" value="1"/>
</dbReference>
<dbReference type="InterPro" id="IPR009010">
    <property type="entry name" value="Asp_de-COase-like_dom_sf"/>
</dbReference>
<organism evidence="3 4">
    <name type="scientific">Lignipirellula cremea</name>
    <dbReference type="NCBI Taxonomy" id="2528010"/>
    <lineage>
        <taxon>Bacteria</taxon>
        <taxon>Pseudomonadati</taxon>
        <taxon>Planctomycetota</taxon>
        <taxon>Planctomycetia</taxon>
        <taxon>Pirellulales</taxon>
        <taxon>Pirellulaceae</taxon>
        <taxon>Lignipirellula</taxon>
    </lineage>
</organism>
<dbReference type="SUPFAM" id="SSF53706">
    <property type="entry name" value="Formate dehydrogenase/DMSO reductase, domains 1-3"/>
    <property type="match status" value="1"/>
</dbReference>
<name>A0A518E1Y6_9BACT</name>
<dbReference type="OrthoDB" id="9779457at2"/>
<evidence type="ECO:0000313" key="4">
    <source>
        <dbReference type="Proteomes" id="UP000317648"/>
    </source>
</evidence>
<dbReference type="AlphaFoldDB" id="A0A518E1Y6"/>
<dbReference type="Gene3D" id="3.30.2070.10">
    <property type="entry name" value="Formate dehydrogenase/DMSO reductase"/>
    <property type="match status" value="1"/>
</dbReference>
<feature type="region of interest" description="Disordered" evidence="1">
    <location>
        <begin position="1"/>
        <end position="20"/>
    </location>
</feature>
<dbReference type="Gene3D" id="3.40.50.740">
    <property type="match status" value="1"/>
</dbReference>
<dbReference type="NCBIfam" id="TIGR04519">
    <property type="entry name" value="MoCo_extend_TAT"/>
    <property type="match status" value="1"/>
</dbReference>
<dbReference type="Proteomes" id="UP000317648">
    <property type="component" value="Chromosome"/>
</dbReference>
<feature type="domain" description="4Fe-4S ferredoxin-type" evidence="2">
    <location>
        <begin position="800"/>
        <end position="830"/>
    </location>
</feature>
<dbReference type="EMBL" id="CP036433">
    <property type="protein sequence ID" value="QDU98091.1"/>
    <property type="molecule type" value="Genomic_DNA"/>
</dbReference>
<dbReference type="PANTHER" id="PTHR42783">
    <property type="entry name" value="GLUTAMATE SYNTHASE [NADPH] SMALL CHAIN"/>
    <property type="match status" value="1"/>
</dbReference>
<evidence type="ECO:0000256" key="1">
    <source>
        <dbReference type="SAM" id="MobiDB-lite"/>
    </source>
</evidence>
<feature type="compositionally biased region" description="Basic and acidic residues" evidence="1">
    <location>
        <begin position="1"/>
        <end position="16"/>
    </location>
</feature>
<evidence type="ECO:0000313" key="3">
    <source>
        <dbReference type="EMBL" id="QDU98091.1"/>
    </source>
</evidence>
<dbReference type="PROSITE" id="PS51379">
    <property type="entry name" value="4FE4S_FER_2"/>
    <property type="match status" value="2"/>
</dbReference>
<dbReference type="KEGG" id="lcre:Pla8534_59520"/>